<dbReference type="PANTHER" id="PTHR44267">
    <property type="entry name" value="WD REPEAT-CONTAINING PROTEIN 43"/>
    <property type="match status" value="1"/>
</dbReference>
<organism evidence="6 7">
    <name type="scientific">Cryoendolithus antarcticus</name>
    <dbReference type="NCBI Taxonomy" id="1507870"/>
    <lineage>
        <taxon>Eukaryota</taxon>
        <taxon>Fungi</taxon>
        <taxon>Dikarya</taxon>
        <taxon>Ascomycota</taxon>
        <taxon>Pezizomycotina</taxon>
        <taxon>Dothideomycetes</taxon>
        <taxon>Dothideomycetidae</taxon>
        <taxon>Cladosporiales</taxon>
        <taxon>Cladosporiaceae</taxon>
        <taxon>Cryoendolithus</taxon>
    </lineage>
</organism>
<dbReference type="PANTHER" id="PTHR44267:SF1">
    <property type="entry name" value="WD REPEAT-CONTAINING PROTEIN 43"/>
    <property type="match status" value="1"/>
</dbReference>
<feature type="domain" description="Small-subunit processome Utp12" evidence="5">
    <location>
        <begin position="216"/>
        <end position="318"/>
    </location>
</feature>
<comment type="caution">
    <text evidence="6">The sequence shown here is derived from an EMBL/GenBank/DDBJ whole genome shotgun (WGS) entry which is preliminary data.</text>
</comment>
<proteinExistence type="inferred from homology"/>
<feature type="region of interest" description="Disordered" evidence="4">
    <location>
        <begin position="349"/>
        <end position="492"/>
    </location>
</feature>
<comment type="subcellular location">
    <subcellularLocation>
        <location evidence="1">Nucleus</location>
    </subcellularLocation>
</comment>
<feature type="compositionally biased region" description="Basic residues" evidence="4">
    <location>
        <begin position="1"/>
        <end position="10"/>
    </location>
</feature>
<keyword evidence="7" id="KW-1185">Reference proteome</keyword>
<feature type="region of interest" description="Disordered" evidence="4">
    <location>
        <begin position="1"/>
        <end position="53"/>
    </location>
</feature>
<evidence type="ECO:0000256" key="1">
    <source>
        <dbReference type="ARBA" id="ARBA00004123"/>
    </source>
</evidence>
<dbReference type="GO" id="GO:0000462">
    <property type="term" value="P:maturation of SSU-rRNA from tricistronic rRNA transcript (SSU-rRNA, 5.8S rRNA, LSU-rRNA)"/>
    <property type="evidence" value="ECO:0007669"/>
    <property type="project" value="TreeGrafter"/>
</dbReference>
<name>A0A1V8TN89_9PEZI</name>
<evidence type="ECO:0000259" key="5">
    <source>
        <dbReference type="Pfam" id="PF04003"/>
    </source>
</evidence>
<dbReference type="AlphaFoldDB" id="A0A1V8TN89"/>
<evidence type="ECO:0000256" key="2">
    <source>
        <dbReference type="ARBA" id="ARBA00023242"/>
    </source>
</evidence>
<protein>
    <recommendedName>
        <fullName evidence="5">Small-subunit processome Utp12 domain-containing protein</fullName>
    </recommendedName>
</protein>
<dbReference type="InterPro" id="IPR007148">
    <property type="entry name" value="SSU_processome_Utp12"/>
</dbReference>
<gene>
    <name evidence="6" type="ORF">B0A48_02307</name>
</gene>
<feature type="compositionally biased region" description="Acidic residues" evidence="4">
    <location>
        <begin position="463"/>
        <end position="477"/>
    </location>
</feature>
<evidence type="ECO:0000256" key="4">
    <source>
        <dbReference type="SAM" id="MobiDB-lite"/>
    </source>
</evidence>
<evidence type="ECO:0000256" key="3">
    <source>
        <dbReference type="ARBA" id="ARBA00038335"/>
    </source>
</evidence>
<dbReference type="GO" id="GO:0005730">
    <property type="term" value="C:nucleolus"/>
    <property type="evidence" value="ECO:0007669"/>
    <property type="project" value="TreeGrafter"/>
</dbReference>
<accession>A0A1V8TN89</accession>
<dbReference type="Proteomes" id="UP000192596">
    <property type="component" value="Unassembled WGS sequence"/>
</dbReference>
<keyword evidence="2" id="KW-0539">Nucleus</keyword>
<dbReference type="EMBL" id="NAJO01000004">
    <property type="protein sequence ID" value="OQO12843.1"/>
    <property type="molecule type" value="Genomic_DNA"/>
</dbReference>
<dbReference type="Pfam" id="PF04003">
    <property type="entry name" value="Utp12"/>
    <property type="match status" value="1"/>
</dbReference>
<dbReference type="STRING" id="1507870.A0A1V8TN89"/>
<evidence type="ECO:0000313" key="6">
    <source>
        <dbReference type="EMBL" id="OQO12843.1"/>
    </source>
</evidence>
<sequence length="492" mass="53750">MSVAKRTHSRRQPDARPAPQTSDAAAPPSSKRLKSSHVPTPKSDGLKFLVDDDARQGRKLEAKLTNGVLDRRSARVDESTAVVAPAEVAEAVNGHREVIDISSAEEESSDEEDEGVMDERGGVASLNGHANSEQMIAGAEEDVEMEDELEVEAEPEEPSFGDMLHARHPETIDVQAAYAQAAPDMQIALPTPTSQAMTVHTGTSLSTVLTQALRTNDKDLLETCFAVIDQQTIRATIQRLQSHLVGNLMQRLAERIHKRPGRTGHLMTWIQWSLVAHGGYLVTQPQIMRQLKALNQVLRERANGLQSLLQLKGKLDMLGAQLELRRSTLAASAGLKDDEDNDEGVLYIEGRDQDDDGMDSDPTADADVMSSKRSKASKKALNAESSMPAEYHTDSDGSDDEGLDLPNGVMHEVAESDEEEVDEEEEPGMLDLEADESDDGDDLADEDEEEEEDDTDASSANDIIDDGEEDDDSEGDEIVVQAPKLSKLERKR</sequence>
<dbReference type="InParanoid" id="A0A1V8TN89"/>
<dbReference type="InterPro" id="IPR052414">
    <property type="entry name" value="U3_snoRNA-assoc_WDR"/>
</dbReference>
<comment type="similarity">
    <text evidence="3">Belongs to the UTP5 family.</text>
</comment>
<dbReference type="OrthoDB" id="30195at2759"/>
<feature type="compositionally biased region" description="Acidic residues" evidence="4">
    <location>
        <begin position="415"/>
        <end position="456"/>
    </location>
</feature>
<evidence type="ECO:0000313" key="7">
    <source>
        <dbReference type="Proteomes" id="UP000192596"/>
    </source>
</evidence>
<reference evidence="7" key="1">
    <citation type="submission" date="2017-03" db="EMBL/GenBank/DDBJ databases">
        <title>Genomes of endolithic fungi from Antarctica.</title>
        <authorList>
            <person name="Coleine C."/>
            <person name="Masonjones S."/>
            <person name="Stajich J.E."/>
        </authorList>
    </citation>
    <scope>NUCLEOTIDE SEQUENCE [LARGE SCALE GENOMIC DNA]</scope>
    <source>
        <strain evidence="7">CCFEE 5527</strain>
    </source>
</reference>
<feature type="compositionally biased region" description="Acidic residues" evidence="4">
    <location>
        <begin position="352"/>
        <end position="364"/>
    </location>
</feature>